<accession>Q0D6C4</accession>
<reference evidence="1 2" key="1">
    <citation type="journal article" date="2005" name="Nature">
        <title>The map-based sequence of the rice genome.</title>
        <authorList>
            <consortium name="International rice genome sequencing project (IRGSP)"/>
            <person name="Matsumoto T."/>
            <person name="Wu J."/>
            <person name="Kanamori H."/>
            <person name="Katayose Y."/>
            <person name="Fujisawa M."/>
            <person name="Namiki N."/>
            <person name="Mizuno H."/>
            <person name="Yamamoto K."/>
            <person name="Antonio B.A."/>
            <person name="Baba T."/>
            <person name="Sakata K."/>
            <person name="Nagamura Y."/>
            <person name="Aoki H."/>
            <person name="Arikawa K."/>
            <person name="Arita K."/>
            <person name="Bito T."/>
            <person name="Chiden Y."/>
            <person name="Fujitsuka N."/>
            <person name="Fukunaka R."/>
            <person name="Hamada M."/>
            <person name="Harada C."/>
            <person name="Hayashi A."/>
            <person name="Hijishita S."/>
            <person name="Honda M."/>
            <person name="Hosokawa S."/>
            <person name="Ichikawa Y."/>
            <person name="Idonuma A."/>
            <person name="Iijima M."/>
            <person name="Ikeda M."/>
            <person name="Ikeno M."/>
            <person name="Ito K."/>
            <person name="Ito S."/>
            <person name="Ito T."/>
            <person name="Ito Y."/>
            <person name="Ito Y."/>
            <person name="Iwabuchi A."/>
            <person name="Kamiya K."/>
            <person name="Karasawa W."/>
            <person name="Kurita K."/>
            <person name="Katagiri S."/>
            <person name="Kikuta A."/>
            <person name="Kobayashi H."/>
            <person name="Kobayashi N."/>
            <person name="Machita K."/>
            <person name="Maehara T."/>
            <person name="Masukawa M."/>
            <person name="Mizubayashi T."/>
            <person name="Mukai Y."/>
            <person name="Nagasaki H."/>
            <person name="Nagata Y."/>
            <person name="Naito S."/>
            <person name="Nakashima M."/>
            <person name="Nakama Y."/>
            <person name="Nakamichi Y."/>
            <person name="Nakamura M."/>
            <person name="Meguro A."/>
            <person name="Negishi M."/>
            <person name="Ohta I."/>
            <person name="Ohta T."/>
            <person name="Okamoto M."/>
            <person name="Ono N."/>
            <person name="Saji S."/>
            <person name="Sakaguchi M."/>
            <person name="Sakai K."/>
            <person name="Shibata M."/>
            <person name="Shimokawa T."/>
            <person name="Song J."/>
            <person name="Takazaki Y."/>
            <person name="Terasawa K."/>
            <person name="Tsugane M."/>
            <person name="Tsuji K."/>
            <person name="Ueda S."/>
            <person name="Waki K."/>
            <person name="Yamagata H."/>
            <person name="Yamamoto M."/>
            <person name="Yamamoto S."/>
            <person name="Yamane H."/>
            <person name="Yoshiki S."/>
            <person name="Yoshihara R."/>
            <person name="Yukawa K."/>
            <person name="Zhong H."/>
            <person name="Yano M."/>
            <person name="Yuan Q."/>
            <person name="Ouyang S."/>
            <person name="Liu J."/>
            <person name="Jones K.M."/>
            <person name="Gansberger K."/>
            <person name="Moffat K."/>
            <person name="Hill J."/>
            <person name="Bera J."/>
            <person name="Fadrosh D."/>
            <person name="Jin S."/>
            <person name="Johri S."/>
            <person name="Kim M."/>
            <person name="Overton L."/>
            <person name="Reardon M."/>
            <person name="Tsitrin T."/>
            <person name="Vuong H."/>
            <person name="Weaver B."/>
            <person name="Ciecko A."/>
            <person name="Tallon L."/>
            <person name="Jackson J."/>
            <person name="Pai G."/>
            <person name="Aken S.V."/>
            <person name="Utterback T."/>
            <person name="Reidmuller S."/>
            <person name="Feldblyum T."/>
            <person name="Hsiao J."/>
            <person name="Zismann V."/>
            <person name="Iobst S."/>
            <person name="de Vazeille A.R."/>
            <person name="Buell C.R."/>
            <person name="Ying K."/>
            <person name="Li Y."/>
            <person name="Lu T."/>
            <person name="Huang Y."/>
            <person name="Zhao Q."/>
            <person name="Feng Q."/>
            <person name="Zhang L."/>
            <person name="Zhu J."/>
            <person name="Weng Q."/>
            <person name="Mu J."/>
            <person name="Lu Y."/>
            <person name="Fan D."/>
            <person name="Liu Y."/>
            <person name="Guan J."/>
            <person name="Zhang Y."/>
            <person name="Yu S."/>
            <person name="Liu X."/>
            <person name="Zhang Y."/>
            <person name="Hong G."/>
            <person name="Han B."/>
            <person name="Choisne N."/>
            <person name="Demange N."/>
            <person name="Orjeda G."/>
            <person name="Samain S."/>
            <person name="Cattolico L."/>
            <person name="Pelletier E."/>
            <person name="Couloux A."/>
            <person name="Segurens B."/>
            <person name="Wincker P."/>
            <person name="D'Hont A."/>
            <person name="Scarpelli C."/>
            <person name="Weissenbach J."/>
            <person name="Salanoubat M."/>
            <person name="Quetier F."/>
            <person name="Yu Y."/>
            <person name="Kim H.R."/>
            <person name="Rambo T."/>
            <person name="Currie J."/>
            <person name="Collura K."/>
            <person name="Luo M."/>
            <person name="Yang T."/>
            <person name="Ammiraju J.S.S."/>
            <person name="Engler F."/>
            <person name="Soderlund C."/>
            <person name="Wing R.A."/>
            <person name="Palmer L.E."/>
            <person name="de la Bastide M."/>
            <person name="Spiegel L."/>
            <person name="Nascimento L."/>
            <person name="Zutavern T."/>
            <person name="O'Shaughnessy A."/>
            <person name="Dike S."/>
            <person name="Dedhia N."/>
            <person name="Preston R."/>
            <person name="Balija V."/>
            <person name="McCombie W.R."/>
            <person name="Chow T."/>
            <person name="Chen H."/>
            <person name="Chung M."/>
            <person name="Chen C."/>
            <person name="Shaw J."/>
            <person name="Wu H."/>
            <person name="Hsiao K."/>
            <person name="Chao Y."/>
            <person name="Chu M."/>
            <person name="Cheng C."/>
            <person name="Hour A."/>
            <person name="Lee P."/>
            <person name="Lin S."/>
            <person name="Lin Y."/>
            <person name="Liou J."/>
            <person name="Liu S."/>
            <person name="Hsing Y."/>
            <person name="Raghuvanshi S."/>
            <person name="Mohanty A."/>
            <person name="Bharti A.K."/>
            <person name="Gaur A."/>
            <person name="Gupta V."/>
            <person name="Kumar D."/>
            <person name="Ravi V."/>
            <person name="Vij S."/>
            <person name="Kapur A."/>
            <person name="Khurana P."/>
            <person name="Khurana P."/>
            <person name="Khurana J.P."/>
            <person name="Tyagi A.K."/>
            <person name="Gaikwad K."/>
            <person name="Singh A."/>
            <person name="Dalal V."/>
            <person name="Srivastava S."/>
            <person name="Dixit A."/>
            <person name="Pal A.K."/>
            <person name="Ghazi I.A."/>
            <person name="Yadav M."/>
            <person name="Pandit A."/>
            <person name="Bhargava A."/>
            <person name="Sureshbabu K."/>
            <person name="Batra K."/>
            <person name="Sharma T.R."/>
            <person name="Mohapatra T."/>
            <person name="Singh N.K."/>
            <person name="Messing J."/>
            <person name="Nelson A.B."/>
            <person name="Fuks G."/>
            <person name="Kavchok S."/>
            <person name="Keizer G."/>
            <person name="Linton E."/>
            <person name="Llaca V."/>
            <person name="Song R."/>
            <person name="Tanyolac B."/>
            <person name="Young S."/>
            <person name="Ho-Il K."/>
            <person name="Hahn J.H."/>
            <person name="Sangsakoo G."/>
            <person name="Vanavichit A."/>
            <person name="de Mattos Luiz.A.T."/>
            <person name="Zimmer P.D."/>
            <person name="Malone G."/>
            <person name="Dellagostin O."/>
            <person name="de Oliveira A.C."/>
            <person name="Bevan M."/>
            <person name="Bancroft I."/>
            <person name="Minx P."/>
            <person name="Cordum H."/>
            <person name="Wilson R."/>
            <person name="Cheng Z."/>
            <person name="Jin W."/>
            <person name="Jiang J."/>
            <person name="Leong S.A."/>
            <person name="Iwama H."/>
            <person name="Gojobori T."/>
            <person name="Itoh T."/>
            <person name="Niimura Y."/>
            <person name="Fujii Y."/>
            <person name="Habara T."/>
            <person name="Sakai H."/>
            <person name="Sato Y."/>
            <person name="Wilson G."/>
            <person name="Kumar K."/>
            <person name="McCouch S."/>
            <person name="Juretic N."/>
            <person name="Hoen D."/>
            <person name="Wright S."/>
            <person name="Bruskiewich R."/>
            <person name="Bureau T."/>
            <person name="Miyao A."/>
            <person name="Hirochika H."/>
            <person name="Nishikawa T."/>
            <person name="Kadowaki K."/>
            <person name="Sugiura M."/>
            <person name="Burr B."/>
            <person name="Sasaki T."/>
        </authorList>
    </citation>
    <scope>NUCLEOTIDE SEQUENCE [LARGE SCALE GENOMIC DNA]</scope>
    <source>
        <strain evidence="2">cv. Nipponbare</strain>
    </source>
</reference>
<evidence type="ECO:0000313" key="2">
    <source>
        <dbReference type="Proteomes" id="UP000000763"/>
    </source>
</evidence>
<dbReference type="EMBL" id="AP008213">
    <property type="protein sequence ID" value="BAF21599.1"/>
    <property type="molecule type" value="Genomic_DNA"/>
</dbReference>
<dbReference type="KEGG" id="dosa:Os07g0492500"/>
<reference evidence="2" key="2">
    <citation type="journal article" date="2008" name="Nucleic Acids Res.">
        <title>The rice annotation project database (RAP-DB): 2008 update.</title>
        <authorList>
            <consortium name="The rice annotation project (RAP)"/>
        </authorList>
    </citation>
    <scope>GENOME REANNOTATION</scope>
    <source>
        <strain evidence="2">cv. Nipponbare</strain>
    </source>
</reference>
<evidence type="ECO:0000313" key="1">
    <source>
        <dbReference type="EMBL" id="BAF21599.1"/>
    </source>
</evidence>
<protein>
    <submittedName>
        <fullName evidence="1">Os07g0492500 protein</fullName>
    </submittedName>
</protein>
<organism evidence="1 2">
    <name type="scientific">Oryza sativa subsp. japonica</name>
    <name type="common">Rice</name>
    <dbReference type="NCBI Taxonomy" id="39947"/>
    <lineage>
        <taxon>Eukaryota</taxon>
        <taxon>Viridiplantae</taxon>
        <taxon>Streptophyta</taxon>
        <taxon>Embryophyta</taxon>
        <taxon>Tracheophyta</taxon>
        <taxon>Spermatophyta</taxon>
        <taxon>Magnoliopsida</taxon>
        <taxon>Liliopsida</taxon>
        <taxon>Poales</taxon>
        <taxon>Poaceae</taxon>
        <taxon>BOP clade</taxon>
        <taxon>Oryzoideae</taxon>
        <taxon>Oryzeae</taxon>
        <taxon>Oryzinae</taxon>
        <taxon>Oryza</taxon>
        <taxon>Oryza sativa</taxon>
    </lineage>
</organism>
<proteinExistence type="predicted"/>
<gene>
    <name evidence="1" type="ordered locus">Os07g0492500</name>
</gene>
<name>Q0D6C4_ORYSJ</name>
<dbReference type="Proteomes" id="UP000000763">
    <property type="component" value="Chromosome 7"/>
</dbReference>
<sequence length="85" mass="9288">MRGCIPGRLPLACEHLAVRPSGQAATGKTVIKQNKMNLWHGSRSTCGSHKGSPGQKARGRCSRICTKSSFRRRSMEGPVWYSSNS</sequence>
<dbReference type="AlphaFoldDB" id="Q0D6C4"/>